<keyword evidence="1" id="KW-0732">Signal</keyword>
<keyword evidence="4" id="KW-0472">Membrane</keyword>
<dbReference type="Pfam" id="PF01436">
    <property type="entry name" value="NHL"/>
    <property type="match status" value="5"/>
</dbReference>
<feature type="repeat" description="NHL" evidence="3">
    <location>
        <begin position="167"/>
        <end position="202"/>
    </location>
</feature>
<dbReference type="SUPFAM" id="SSF101898">
    <property type="entry name" value="NHL repeat"/>
    <property type="match status" value="1"/>
</dbReference>
<dbReference type="SUPFAM" id="SSF51126">
    <property type="entry name" value="Pectin lyase-like"/>
    <property type="match status" value="2"/>
</dbReference>
<evidence type="ECO:0000256" key="1">
    <source>
        <dbReference type="ARBA" id="ARBA00022729"/>
    </source>
</evidence>
<accession>A0A8J7TV22</accession>
<feature type="repeat" description="NHL" evidence="3">
    <location>
        <begin position="61"/>
        <end position="96"/>
    </location>
</feature>
<protein>
    <submittedName>
        <fullName evidence="5">Autotransporter-associated beta strand repeat-containing protein</fullName>
    </submittedName>
</protein>
<dbReference type="InterPro" id="IPR011050">
    <property type="entry name" value="Pectin_lyase_fold/virulence"/>
</dbReference>
<feature type="transmembrane region" description="Helical" evidence="4">
    <location>
        <begin position="12"/>
        <end position="31"/>
    </location>
</feature>
<dbReference type="InterPro" id="IPR000033">
    <property type="entry name" value="LDLR_classB_rpt"/>
</dbReference>
<dbReference type="CDD" id="cd14953">
    <property type="entry name" value="NHL_like_1"/>
    <property type="match status" value="1"/>
</dbReference>
<dbReference type="NCBIfam" id="TIGR02601">
    <property type="entry name" value="autotrns_rpt"/>
    <property type="match status" value="2"/>
</dbReference>
<evidence type="ECO:0000256" key="4">
    <source>
        <dbReference type="SAM" id="Phobius"/>
    </source>
</evidence>
<dbReference type="InterPro" id="IPR001258">
    <property type="entry name" value="NHL_repeat"/>
</dbReference>
<dbReference type="InterPro" id="IPR013425">
    <property type="entry name" value="Autotrns_rpt"/>
</dbReference>
<evidence type="ECO:0000313" key="6">
    <source>
        <dbReference type="Proteomes" id="UP000664414"/>
    </source>
</evidence>
<dbReference type="Pfam" id="PF12951">
    <property type="entry name" value="PATR"/>
    <property type="match status" value="4"/>
</dbReference>
<feature type="repeat" description="NHL" evidence="3">
    <location>
        <begin position="219"/>
        <end position="255"/>
    </location>
</feature>
<evidence type="ECO:0000256" key="3">
    <source>
        <dbReference type="PROSITE-ProRule" id="PRU00504"/>
    </source>
</evidence>
<comment type="caution">
    <text evidence="5">The sequence shown here is derived from an EMBL/GenBank/DDBJ whole genome shotgun (WGS) entry which is preliminary data.</text>
</comment>
<sequence>MNNKEKIIKNKFTLSVLKNLIMAGVTFYVTIPNSLHATSIGPWNLVSTLAGSTQGYTEGVGAAAKFDSPFGVAVDEGGTVYVADSYNYKIRKITPEGQTSLLAGSIGGDIEGVGAAAQFYYPFGVAVDKVGNVYVADSRNNKIRKITPDGQTSLVAGSIGGDIEGIGAAAQFSVPSGVAVDEGGTVYVSDTSNHKIRKITPDGQTSLIAGSIVGDTEGIGAAAKFYYPSGIAVDEGGTVYVADRNNHKIRKITLDGQTRLIAGSIVGDTEGIGAAAKFNFPNGVAVDKVGNIYVADSFNSKIRKITLDGQTSLIAGSTEGYIDGIGVAAKFDSPFGVAVDKVGNVYVADTDNNKIRKIDAQQIDIKGADGISPIWSLEGDTLYKSINGATGTILNLGAFNLIFEKNNIPSVFNGSLSGDGAFTIKGDITLRGDSSAYSGPVKIKNGITSIDHENALGTGTISLEGGSIQLNKDLILRNLNGVAGTFINLGGNTLTFGTSNDSTFTGEIQGANGQVIKQGTGTYYVSGNNTYSGGTTISAGIVQIGHSSALGTGPVTMGDNTTLKVGNTSTRISNPIILDGDTAIIDTATIQCWMDKTISQAGTSLSKLIIKGGGTLNMNKVVSHEGGTEIQEGTTVVATIANIFGGSNKSLSLSGVLSTFDMSLRSQVVGDLSGTPSTIIDIASKTLTLGTANDSNFRGRIQGFNGQVIKQGSGTFYVSGYNTYSGGTTISEGSILVGHSSALGTGDVTMAGSTTLKWGTAAILTNPFAFNGTATLNPAGFSASLTGVLSGAGGINIVDNLSLGTIGDIANTYSGGTSISANKTVTVNKSRALGMGSVSMNDGTTLKWGSGADFDNNFTIAGTVTANTQGFDSTLSGIISGIGKFIIAGAGKIISTAQNTFEGILNIQKDTTFSFEGLLPSGKFALNLAESGAILDLRTLNDSVGDTFTVSKLDGVAGTQIKLGDYLFNVETPATEDSTFSGKFMVGDENYGRVNFSGDGTFTLAGTSKHALHALSIDKGTLNIQDEVTFNSDIQVSSLGQSTISLENSTQTQNWGRLNTEETTTLNLGNTELILTSDVDDSNLLGNIKHLGSGILTKEGAATLRIGGSSENNFYALNINKGTVELNNVSGLGNAQIKMQDNTTFVWPAAEITSSNSFILDGAVSMETSVSKPIIKGPISGDGKLTLYGEFSLGGDNSFKGGLELRNYTMVTFSTDTALGNSDVTMADGTNLVAGEENLTVANEFTLKSAVSGSNEGINFSTEGFTSTFTGVIKGANKLLIGGTGSLISKAKNLFTGGLELFDTATFALGAGGSLPDNSNINFWDQNATFDISSTTPVTLGELSGTSTDSRFLLGSNTLMLTKSSTFNGVFTTQGGLVVLDQGATVTFGGRNSAPGTLQIKSESGAVLTQEASLASSTAIILEKSENEEVSTLFDATASGNDLILSSLQTDSNTSFKWGGNSLILNGASSIKGTLAGGENSNVILNANLTLAGQNLTSSLWTVNNATMTMEKDSILKVNPSLNLKSSYSIFDMSKASQKLGDLNGISGSTINLTDQTLTIRTVNGSSFAGNIIGEKGSLIKEGVGSLTLSGQNTFNQGFYVQAGEVIAQSSASLGKGIIYLSNDTTLSIDQSMTLTNPLQLASGSSVTLKTNDSALSLSTPITQENNNVFENAALLRADNVTANDSANLILSGTGSVTLTGDQQYTGTTTITGGSLTLNGSVPGSVTILPQTTMILNGTIGSDLTNQGVLVQTNVNVSSLIKGDYTPTSTATTLLAINPDIASKIQVDGQANLNGSILSINVVPGDTYAYENHEAFEVLSSNNLVNGQFGAIKSSHVRFNWEADYMTNPNKVFLDVNYVPFKDIVNSVTDNPNIREVVDYLDNLPQPVTDPDMKDVIAILNDTPDAQGIANFFKEISPDELLLKEETASLINEINGFRMHYLRDMAASPLTAAAFTTVKSQRSTALLTQLRQAFGHIRPEDQQTRSPSMALNMQQHMQDNALMMGPKGGIWIQGFGNISHQKASGIDMGYRNKMAGSLIGIDYKLKPDLFVGASVGYDESRIKWINAL</sequence>
<keyword evidence="4" id="KW-0812">Transmembrane</keyword>
<feature type="repeat" description="NHL" evidence="3">
    <location>
        <begin position="272"/>
        <end position="308"/>
    </location>
</feature>
<dbReference type="EMBL" id="JAFKGL010000044">
    <property type="protein sequence ID" value="MBN9413752.1"/>
    <property type="molecule type" value="Genomic_DNA"/>
</dbReference>
<dbReference type="PANTHER" id="PTHR13833:SF71">
    <property type="entry name" value="NHL DOMAIN-CONTAINING PROTEIN"/>
    <property type="match status" value="1"/>
</dbReference>
<evidence type="ECO:0000313" key="5">
    <source>
        <dbReference type="EMBL" id="MBN9413752.1"/>
    </source>
</evidence>
<dbReference type="SUPFAM" id="SSF103515">
    <property type="entry name" value="Autotransporter"/>
    <property type="match status" value="1"/>
</dbReference>
<feature type="repeat" description="NHL" evidence="3">
    <location>
        <begin position="319"/>
        <end position="361"/>
    </location>
</feature>
<gene>
    <name evidence="5" type="ORF">J0H12_07550</name>
</gene>
<dbReference type="Gene3D" id="2.120.10.30">
    <property type="entry name" value="TolB, C-terminal domain"/>
    <property type="match status" value="3"/>
</dbReference>
<feature type="repeat" description="NHL" evidence="3">
    <location>
        <begin position="114"/>
        <end position="149"/>
    </location>
</feature>
<organism evidence="5 6">
    <name type="scientific">Candidatus Paracaedimonas acanthamoebae</name>
    <dbReference type="NCBI Taxonomy" id="244581"/>
    <lineage>
        <taxon>Bacteria</taxon>
        <taxon>Pseudomonadati</taxon>
        <taxon>Pseudomonadota</taxon>
        <taxon>Alphaproteobacteria</taxon>
        <taxon>Holosporales</taxon>
        <taxon>Caedimonadaceae</taxon>
        <taxon>Candidatus Paracaedimonas</taxon>
    </lineage>
</organism>
<dbReference type="SMART" id="SM00135">
    <property type="entry name" value="LY"/>
    <property type="match status" value="5"/>
</dbReference>
<name>A0A8J7TV22_9PROT</name>
<feature type="non-terminal residue" evidence="5">
    <location>
        <position position="2068"/>
    </location>
</feature>
<reference evidence="5" key="1">
    <citation type="submission" date="2021-02" db="EMBL/GenBank/DDBJ databases">
        <title>Thiocyanate and organic carbon inputs drive convergent selection for specific autotrophic Afipia and Thiobacillus strains within complex microbiomes.</title>
        <authorList>
            <person name="Huddy R.J."/>
            <person name="Sachdeva R."/>
            <person name="Kadzinga F."/>
            <person name="Kantor R.S."/>
            <person name="Harrison S.T.L."/>
            <person name="Banfield J.F."/>
        </authorList>
    </citation>
    <scope>NUCLEOTIDE SEQUENCE</scope>
    <source>
        <strain evidence="5">SCN18_10_11_15_R4_P_38_20</strain>
    </source>
</reference>
<proteinExistence type="predicted"/>
<keyword evidence="4" id="KW-1133">Transmembrane helix</keyword>
<dbReference type="PROSITE" id="PS51125">
    <property type="entry name" value="NHL"/>
    <property type="match status" value="6"/>
</dbReference>
<keyword evidence="2" id="KW-0677">Repeat</keyword>
<evidence type="ECO:0000256" key="2">
    <source>
        <dbReference type="ARBA" id="ARBA00022737"/>
    </source>
</evidence>
<dbReference type="PANTHER" id="PTHR13833">
    <property type="match status" value="1"/>
</dbReference>
<dbReference type="Proteomes" id="UP000664414">
    <property type="component" value="Unassembled WGS sequence"/>
</dbReference>
<dbReference type="InterPro" id="IPR011042">
    <property type="entry name" value="6-blade_b-propeller_TolB-like"/>
</dbReference>
<dbReference type="InterPro" id="IPR036709">
    <property type="entry name" value="Autotransporte_beta_dom_sf"/>
</dbReference>